<reference evidence="1" key="1">
    <citation type="submission" date="2021-11" db="EMBL/GenBank/DDBJ databases">
        <title>Fusarium solani-melongenae Genome sequencing and assembly.</title>
        <authorList>
            <person name="Xie S."/>
            <person name="Huang L."/>
            <person name="Zhang X."/>
        </authorList>
    </citation>
    <scope>NUCLEOTIDE SEQUENCE</scope>
    <source>
        <strain evidence="1">CRI 24-3</strain>
    </source>
</reference>
<dbReference type="EMBL" id="CP090033">
    <property type="protein sequence ID" value="UPK93937.1"/>
    <property type="molecule type" value="Genomic_DNA"/>
</dbReference>
<gene>
    <name evidence="1" type="ORF">LCI18_004872</name>
</gene>
<proteinExistence type="predicted"/>
<accession>A0ACD3YYJ8</accession>
<organism evidence="1 2">
    <name type="scientific">Fusarium solani subsp. cucurbitae</name>
    <name type="common">Neocosmosporum cucurbitae</name>
    <dbReference type="NCBI Taxonomy" id="2747967"/>
    <lineage>
        <taxon>Eukaryota</taxon>
        <taxon>Fungi</taxon>
        <taxon>Dikarya</taxon>
        <taxon>Ascomycota</taxon>
        <taxon>Pezizomycotina</taxon>
        <taxon>Sordariomycetes</taxon>
        <taxon>Hypocreomycetidae</taxon>
        <taxon>Hypocreales</taxon>
        <taxon>Nectriaceae</taxon>
        <taxon>Fusarium</taxon>
        <taxon>Fusarium solani species complex</taxon>
    </lineage>
</organism>
<name>A0ACD3YYJ8_FUSSC</name>
<evidence type="ECO:0000313" key="1">
    <source>
        <dbReference type="EMBL" id="UPK93937.1"/>
    </source>
</evidence>
<dbReference type="Proteomes" id="UP000830768">
    <property type="component" value="Chromosome 4"/>
</dbReference>
<keyword evidence="2" id="KW-1185">Reference proteome</keyword>
<sequence>MAMATPATTASHSHSTLSTPQTPESYGLRRKRKQVSRACDTCRIHRIKCDDSVPCLNCRTRGKLCSNKGSNKPSSLPQAINEIERLKAKVKELENELRRERSARVSSSETQREEAPPPFTTPPQSTEIQPMAKTKYWDGIHIRPARSPHGQWFGPSSLYYFTHRLGTFLNAQADNMLVHLASNLELLGQPNPSDDSSRLLAPLAEINNSAVYLTSIQEGYFISLFWQSYHTTLYSVLDEASFNSHYQSLYTNVPPGNSRRPSALVDIVIAMCMQYGTSKLPRGEQGNLAQDYDATMAGRWYYRRAQALLACEVQSPSISTLQCQLLCAAYVCGGSFHNMADSISGLAVRTAYTLGLHIDPSPSIPEPERQMRRRLWWSVFELDTLVGLKLGRPFLVQDSHVMPELPSDSLDAAILSGSTFAPIANDTTWLSFNLNRAKLYRVVRTIHNATYGHDLGLVNGKTVYEDPDRLEDLANAIYPLTKRLEDWIKQVPSALKTGRKEQGKPFSMDGSLLDIEQYAPNWLQRQRLLLELEYCHIYANLNRPFISFTTHQVPGCRGYEMAGRSASHAIELCNITHQILSGTPLLHGCHQVFQWQWNGAMTLVGFIVAYPQHALTSAARGAIKLAVSSLEAFGTGFEAAAKAAIIVRTLSSNLDSVMEGLAAAHNSDASLGNSATDKNASVGVIPSSNAMAGDSDINHNATTDVDLFDMALGVDFWAGMDVLWPGVSLNVGEASLLSSVQ</sequence>
<evidence type="ECO:0000313" key="2">
    <source>
        <dbReference type="Proteomes" id="UP000830768"/>
    </source>
</evidence>
<protein>
    <submittedName>
        <fullName evidence="1">Uncharacterized protein</fullName>
    </submittedName>
</protein>